<dbReference type="PANTHER" id="PTHR10476">
    <property type="entry name" value="CHARGED MULTIVESICULAR BODY PROTEIN"/>
    <property type="match status" value="1"/>
</dbReference>
<keyword evidence="1" id="KW-0472">Membrane</keyword>
<keyword evidence="1" id="KW-1133">Transmembrane helix</keyword>
<dbReference type="Gene3D" id="6.10.140.1230">
    <property type="match status" value="2"/>
</dbReference>
<sequence>MEYAQKLFGKKISPDEMRDIRTQQRVLERQIKEFGDVEKKTTSLLKQNAKKNDANACKIFAKELAGIMDEMIEDTFESFEDSDIEEEAEEEVNKVLFELTDVGAPLDVTTIFVILLCSVSFTVVTIYVNKFLRLKLQLNVEEEEEEPELNEMQARLQALKS</sequence>
<dbReference type="EMBL" id="CAJVPZ010003268">
    <property type="protein sequence ID" value="CAG8527736.1"/>
    <property type="molecule type" value="Genomic_DNA"/>
</dbReference>
<feature type="transmembrane region" description="Helical" evidence="1">
    <location>
        <begin position="108"/>
        <end position="128"/>
    </location>
</feature>
<reference evidence="2" key="1">
    <citation type="submission" date="2021-06" db="EMBL/GenBank/DDBJ databases">
        <authorList>
            <person name="Kallberg Y."/>
            <person name="Tangrot J."/>
            <person name="Rosling A."/>
        </authorList>
    </citation>
    <scope>NUCLEOTIDE SEQUENCE</scope>
    <source>
        <strain evidence="2">IN212</strain>
    </source>
</reference>
<evidence type="ECO:0000313" key="2">
    <source>
        <dbReference type="EMBL" id="CAG8527736.1"/>
    </source>
</evidence>
<gene>
    <name evidence="2" type="ORF">RFULGI_LOCUS3650</name>
</gene>
<dbReference type="Proteomes" id="UP000789396">
    <property type="component" value="Unassembled WGS sequence"/>
</dbReference>
<name>A0A9N9FDI8_9GLOM</name>
<accession>A0A9N9FDI8</accession>
<dbReference type="AlphaFoldDB" id="A0A9N9FDI8"/>
<keyword evidence="1" id="KW-0812">Transmembrane</keyword>
<evidence type="ECO:0000256" key="1">
    <source>
        <dbReference type="SAM" id="Phobius"/>
    </source>
</evidence>
<evidence type="ECO:0000313" key="3">
    <source>
        <dbReference type="Proteomes" id="UP000789396"/>
    </source>
</evidence>
<dbReference type="GO" id="GO:0007034">
    <property type="term" value="P:vacuolar transport"/>
    <property type="evidence" value="ECO:0007669"/>
    <property type="project" value="InterPro"/>
</dbReference>
<dbReference type="InterPro" id="IPR005024">
    <property type="entry name" value="Snf7_fam"/>
</dbReference>
<comment type="caution">
    <text evidence="2">The sequence shown here is derived from an EMBL/GenBank/DDBJ whole genome shotgun (WGS) entry which is preliminary data.</text>
</comment>
<keyword evidence="3" id="KW-1185">Reference proteome</keyword>
<protein>
    <submittedName>
        <fullName evidence="2">6071_t:CDS:1</fullName>
    </submittedName>
</protein>
<organism evidence="2 3">
    <name type="scientific">Racocetra fulgida</name>
    <dbReference type="NCBI Taxonomy" id="60492"/>
    <lineage>
        <taxon>Eukaryota</taxon>
        <taxon>Fungi</taxon>
        <taxon>Fungi incertae sedis</taxon>
        <taxon>Mucoromycota</taxon>
        <taxon>Glomeromycotina</taxon>
        <taxon>Glomeromycetes</taxon>
        <taxon>Diversisporales</taxon>
        <taxon>Gigasporaceae</taxon>
        <taxon>Racocetra</taxon>
    </lineage>
</organism>
<dbReference type="OrthoDB" id="2329734at2759"/>
<proteinExistence type="predicted"/>